<dbReference type="NCBIfam" id="NF008439">
    <property type="entry name" value="PRK11282.1"/>
    <property type="match status" value="1"/>
</dbReference>
<dbReference type="InterPro" id="IPR016164">
    <property type="entry name" value="FAD-linked_Oxase-like_C"/>
</dbReference>
<keyword evidence="1" id="KW-0285">Flavoprotein</keyword>
<dbReference type="EMBL" id="FNQP01000013">
    <property type="protein sequence ID" value="SEA77207.1"/>
    <property type="molecule type" value="Genomic_DNA"/>
</dbReference>
<evidence type="ECO:0000256" key="1">
    <source>
        <dbReference type="ARBA" id="ARBA00022630"/>
    </source>
</evidence>
<feature type="domain" description="FAD-binding PCMH-type" evidence="3">
    <location>
        <begin position="1"/>
        <end position="173"/>
    </location>
</feature>
<evidence type="ECO:0000259" key="3">
    <source>
        <dbReference type="PROSITE" id="PS51387"/>
    </source>
</evidence>
<dbReference type="Proteomes" id="UP000199397">
    <property type="component" value="Unassembled WGS sequence"/>
</dbReference>
<dbReference type="AlphaFoldDB" id="A0A1H4DX99"/>
<sequence length="357" mass="38762">MIADNDITSTLQEQVVAGIAANQPLTIIGGGSKAFYGNETQGTALHVSPHTGVMAYEPSELCITARAGTRLQDIEALLAANGQKLAFEPPCFSATSTIGGVVAAGLSGPARPWAGSVRDHVLGVKLITGYGKVASFGGQVMKNVAGYDISRLITGSMGTLGVILEVSLKVMPRPVTELTLALEMPSEEAFELTTTMRRSTFPLSATCYFDGCLYLRLSGVPSHVFASHRKIGGEAINNADEFWLALRNQTHEFFQQYDRPLWRLSFPPATNVISRLEGNSLVEWGGSQRWVYTNIPVNLIRNIAHKGDGHATVYRGSLPGVNPFHPLADNLRNVQQRLKQALDPHGIFNPGRMYKDW</sequence>
<evidence type="ECO:0000313" key="5">
    <source>
        <dbReference type="Proteomes" id="UP000199397"/>
    </source>
</evidence>
<dbReference type="GO" id="GO:0071949">
    <property type="term" value="F:FAD binding"/>
    <property type="evidence" value="ECO:0007669"/>
    <property type="project" value="InterPro"/>
</dbReference>
<name>A0A1H4DX99_9GAMM</name>
<dbReference type="InterPro" id="IPR016169">
    <property type="entry name" value="FAD-bd_PCMH_sub2"/>
</dbReference>
<dbReference type="InterPro" id="IPR016171">
    <property type="entry name" value="Vanillyl_alc_oxidase_C-sub2"/>
</dbReference>
<dbReference type="PROSITE" id="PS51387">
    <property type="entry name" value="FAD_PCMH"/>
    <property type="match status" value="1"/>
</dbReference>
<dbReference type="Gene3D" id="1.10.45.10">
    <property type="entry name" value="Vanillyl-alcohol Oxidase, Chain A, domain 4"/>
    <property type="match status" value="1"/>
</dbReference>
<dbReference type="Pfam" id="PF01565">
    <property type="entry name" value="FAD_binding_4"/>
    <property type="match status" value="1"/>
</dbReference>
<organism evidence="4 5">
    <name type="scientific">Thiothrix caldifontis</name>
    <dbReference type="NCBI Taxonomy" id="525918"/>
    <lineage>
        <taxon>Bacteria</taxon>
        <taxon>Pseudomonadati</taxon>
        <taxon>Pseudomonadota</taxon>
        <taxon>Gammaproteobacteria</taxon>
        <taxon>Thiotrichales</taxon>
        <taxon>Thiotrichaceae</taxon>
        <taxon>Thiothrix</taxon>
    </lineage>
</organism>
<dbReference type="OrthoDB" id="9811557at2"/>
<dbReference type="Gene3D" id="3.30.465.10">
    <property type="match status" value="1"/>
</dbReference>
<keyword evidence="5" id="KW-1185">Reference proteome</keyword>
<dbReference type="STRING" id="525918.SAMN05660964_02395"/>
<evidence type="ECO:0000313" key="4">
    <source>
        <dbReference type="EMBL" id="SEA77207.1"/>
    </source>
</evidence>
<dbReference type="InterPro" id="IPR016166">
    <property type="entry name" value="FAD-bd_PCMH"/>
</dbReference>
<gene>
    <name evidence="4" type="ORF">SAMN05660964_02395</name>
</gene>
<dbReference type="PANTHER" id="PTHR11748">
    <property type="entry name" value="D-LACTATE DEHYDROGENASE"/>
    <property type="match status" value="1"/>
</dbReference>
<dbReference type="GO" id="GO:0003824">
    <property type="term" value="F:catalytic activity"/>
    <property type="evidence" value="ECO:0007669"/>
    <property type="project" value="InterPro"/>
</dbReference>
<dbReference type="PANTHER" id="PTHR11748:SF103">
    <property type="entry name" value="GLYCOLATE OXIDASE SUBUNIT GLCE"/>
    <property type="match status" value="1"/>
</dbReference>
<keyword evidence="2" id="KW-0274">FAD</keyword>
<dbReference type="SUPFAM" id="SSF55103">
    <property type="entry name" value="FAD-linked oxidases, C-terminal domain"/>
    <property type="match status" value="1"/>
</dbReference>
<accession>A0A1H4DX99</accession>
<proteinExistence type="predicted"/>
<dbReference type="InterPro" id="IPR006094">
    <property type="entry name" value="Oxid_FAD_bind_N"/>
</dbReference>
<dbReference type="SUPFAM" id="SSF56176">
    <property type="entry name" value="FAD-binding/transporter-associated domain-like"/>
    <property type="match status" value="1"/>
</dbReference>
<reference evidence="4 5" key="1">
    <citation type="submission" date="2016-10" db="EMBL/GenBank/DDBJ databases">
        <authorList>
            <person name="de Groot N.N."/>
        </authorList>
    </citation>
    <scope>NUCLEOTIDE SEQUENCE [LARGE SCALE GENOMIC DNA]</scope>
    <source>
        <strain evidence="4 5">DSM 21228</strain>
    </source>
</reference>
<dbReference type="InterPro" id="IPR036318">
    <property type="entry name" value="FAD-bd_PCMH-like_sf"/>
</dbReference>
<protein>
    <submittedName>
        <fullName evidence="4">Glycolate oxidase FAD binding subunit</fullName>
    </submittedName>
</protein>
<evidence type="ECO:0000256" key="2">
    <source>
        <dbReference type="ARBA" id="ARBA00022827"/>
    </source>
</evidence>